<keyword evidence="3" id="KW-1185">Reference proteome</keyword>
<dbReference type="Proteomes" id="UP001447188">
    <property type="component" value="Unassembled WGS sequence"/>
</dbReference>
<protein>
    <submittedName>
        <fullName evidence="2">Uncharacterized protein</fullName>
    </submittedName>
</protein>
<name>A0ABR3GAA0_9PEZI</name>
<evidence type="ECO:0000256" key="1">
    <source>
        <dbReference type="SAM" id="MobiDB-lite"/>
    </source>
</evidence>
<proteinExistence type="predicted"/>
<gene>
    <name evidence="2" type="ORF">Q9L58_008224</name>
</gene>
<accession>A0ABR3GAA0</accession>
<reference evidence="2 3" key="1">
    <citation type="submission" date="2024-02" db="EMBL/GenBank/DDBJ databases">
        <title>Discinaceae phylogenomics.</title>
        <authorList>
            <person name="Dirks A.C."/>
            <person name="James T.Y."/>
        </authorList>
    </citation>
    <scope>NUCLEOTIDE SEQUENCE [LARGE SCALE GENOMIC DNA]</scope>
    <source>
        <strain evidence="2 3">ACD0624</strain>
    </source>
</reference>
<organism evidence="2 3">
    <name type="scientific">Discina gigas</name>
    <dbReference type="NCBI Taxonomy" id="1032678"/>
    <lineage>
        <taxon>Eukaryota</taxon>
        <taxon>Fungi</taxon>
        <taxon>Dikarya</taxon>
        <taxon>Ascomycota</taxon>
        <taxon>Pezizomycotina</taxon>
        <taxon>Pezizomycetes</taxon>
        <taxon>Pezizales</taxon>
        <taxon>Discinaceae</taxon>
        <taxon>Discina</taxon>
    </lineage>
</organism>
<comment type="caution">
    <text evidence="2">The sequence shown here is derived from an EMBL/GenBank/DDBJ whole genome shotgun (WGS) entry which is preliminary data.</text>
</comment>
<sequence>MESEATKRTREDFEEKLAALVKVMKPPEEKPFEKEEQEPEDLPLPPLQEATAHIAYYLHWHHMMEQKQVWIAEEEEEVEVEEVGEVVKGRPFKQQQKQ</sequence>
<feature type="compositionally biased region" description="Basic and acidic residues" evidence="1">
    <location>
        <begin position="25"/>
        <end position="34"/>
    </location>
</feature>
<dbReference type="EMBL" id="JBBBZM010000146">
    <property type="protein sequence ID" value="KAL0632882.1"/>
    <property type="molecule type" value="Genomic_DNA"/>
</dbReference>
<feature type="region of interest" description="Disordered" evidence="1">
    <location>
        <begin position="24"/>
        <end position="44"/>
    </location>
</feature>
<evidence type="ECO:0000313" key="3">
    <source>
        <dbReference type="Proteomes" id="UP001447188"/>
    </source>
</evidence>
<evidence type="ECO:0000313" key="2">
    <source>
        <dbReference type="EMBL" id="KAL0632882.1"/>
    </source>
</evidence>